<reference evidence="5" key="1">
    <citation type="journal article" date="2014" name="PLoS ONE">
        <title>Transcriptome-Based Identification of ABC Transporters in the Western Tarnished Plant Bug Lygus hesperus.</title>
        <authorList>
            <person name="Hull J.J."/>
            <person name="Chaney K."/>
            <person name="Geib S.M."/>
            <person name="Fabrick J.A."/>
            <person name="Brent C.S."/>
            <person name="Walsh D."/>
            <person name="Lavine L.C."/>
        </authorList>
    </citation>
    <scope>NUCLEOTIDE SEQUENCE</scope>
</reference>
<dbReference type="PANTHER" id="PTHR16238">
    <property type="entry name" value="GEM-ASSOCIATED PROTEIN 8"/>
    <property type="match status" value="1"/>
</dbReference>
<protein>
    <submittedName>
        <fullName evidence="5">Gem-associated protein 8</fullName>
    </submittedName>
</protein>
<dbReference type="EMBL" id="GBHO01030432">
    <property type="protein sequence ID" value="JAG13172.1"/>
    <property type="molecule type" value="Transcribed_RNA"/>
</dbReference>
<dbReference type="EMBL" id="GDHC01001688">
    <property type="protein sequence ID" value="JAQ16941.1"/>
    <property type="molecule type" value="Transcribed_RNA"/>
</dbReference>
<organism evidence="5">
    <name type="scientific">Lygus hesperus</name>
    <name type="common">Western plant bug</name>
    <dbReference type="NCBI Taxonomy" id="30085"/>
    <lineage>
        <taxon>Eukaryota</taxon>
        <taxon>Metazoa</taxon>
        <taxon>Ecdysozoa</taxon>
        <taxon>Arthropoda</taxon>
        <taxon>Hexapoda</taxon>
        <taxon>Insecta</taxon>
        <taxon>Pterygota</taxon>
        <taxon>Neoptera</taxon>
        <taxon>Paraneoptera</taxon>
        <taxon>Hemiptera</taxon>
        <taxon>Heteroptera</taxon>
        <taxon>Panheteroptera</taxon>
        <taxon>Cimicomorpha</taxon>
        <taxon>Miridae</taxon>
        <taxon>Mirini</taxon>
        <taxon>Lygus</taxon>
    </lineage>
</organism>
<feature type="compositionally biased region" description="Basic and acidic residues" evidence="2">
    <location>
        <begin position="42"/>
        <end position="51"/>
    </location>
</feature>
<dbReference type="Pfam" id="PF15348">
    <property type="entry name" value="GEMIN8"/>
    <property type="match status" value="1"/>
</dbReference>
<dbReference type="EMBL" id="GBHO01042288">
    <property type="protein sequence ID" value="JAG01316.1"/>
    <property type="molecule type" value="Transcribed_RNA"/>
</dbReference>
<proteinExistence type="predicted"/>
<keyword evidence="1" id="KW-0175">Coiled coil</keyword>
<evidence type="ECO:0000313" key="8">
    <source>
        <dbReference type="EMBL" id="JAQ16941.1"/>
    </source>
</evidence>
<reference evidence="5" key="2">
    <citation type="submission" date="2014-07" db="EMBL/GenBank/DDBJ databases">
        <authorList>
            <person name="Hull J."/>
        </authorList>
    </citation>
    <scope>NUCLEOTIDE SEQUENCE</scope>
</reference>
<dbReference type="EMBL" id="GDHC01018960">
    <property type="protein sequence ID" value="JAP99668.1"/>
    <property type="molecule type" value="Transcribed_RNA"/>
</dbReference>
<dbReference type="EMBL" id="GBHO01026990">
    <property type="protein sequence ID" value="JAG16614.1"/>
    <property type="molecule type" value="Transcribed_RNA"/>
</dbReference>
<evidence type="ECO:0000313" key="7">
    <source>
        <dbReference type="EMBL" id="JAP99668.1"/>
    </source>
</evidence>
<evidence type="ECO:0000256" key="2">
    <source>
        <dbReference type="SAM" id="MobiDB-lite"/>
    </source>
</evidence>
<evidence type="ECO:0000313" key="3">
    <source>
        <dbReference type="EMBL" id="JAG01315.1"/>
    </source>
</evidence>
<feature type="coiled-coil region" evidence="1">
    <location>
        <begin position="188"/>
        <end position="215"/>
    </location>
</feature>
<dbReference type="InterPro" id="IPR034754">
    <property type="entry name" value="GEMIN8"/>
</dbReference>
<evidence type="ECO:0000313" key="5">
    <source>
        <dbReference type="EMBL" id="JAG13172.1"/>
    </source>
</evidence>
<name>A0A0A9WXJ8_LYGHE</name>
<evidence type="ECO:0000313" key="4">
    <source>
        <dbReference type="EMBL" id="JAG01316.1"/>
    </source>
</evidence>
<dbReference type="AlphaFoldDB" id="A0A0A9WXJ8"/>
<dbReference type="EMBL" id="GBHO01042289">
    <property type="protein sequence ID" value="JAG01315.1"/>
    <property type="molecule type" value="Transcribed_RNA"/>
</dbReference>
<evidence type="ECO:0000313" key="6">
    <source>
        <dbReference type="EMBL" id="JAG16614.1"/>
    </source>
</evidence>
<accession>A0A0A9WXJ8</accession>
<dbReference type="GO" id="GO:0032797">
    <property type="term" value="C:SMN complex"/>
    <property type="evidence" value="ECO:0007669"/>
    <property type="project" value="InterPro"/>
</dbReference>
<feature type="compositionally biased region" description="Basic residues" evidence="2">
    <location>
        <begin position="14"/>
        <end position="41"/>
    </location>
</feature>
<sequence length="277" mass="31741">MKIKNTEPSLTPKKLTKQRRKSKKSRAAKEARKRRRKLKAARNREPSKWRPVETSSQPKPASKAPFVVRQGLSAMSGNWYWLNYYNVFQWKDHHLSKRGVTAYTLPWQNMWPADGRVASIGGAEACGSGLQCTADSCEPVTDTSATTVDDDCDEDYVDKEEVASDVESDEDIVVTEEMMQFLEISMRHKASKNEEKEAKKQIDKALEDERNASEDCLLPSDEADNEKRHAEMVLLYGEKAPMIHGMETAQQLTFNRQVDLYNPPYWPILPFTFQFKS</sequence>
<dbReference type="PANTHER" id="PTHR16238:SF7">
    <property type="entry name" value="GEM-ASSOCIATED PROTEIN 8"/>
    <property type="match status" value="1"/>
</dbReference>
<dbReference type="GO" id="GO:0000387">
    <property type="term" value="P:spliceosomal snRNP assembly"/>
    <property type="evidence" value="ECO:0007669"/>
    <property type="project" value="InterPro"/>
</dbReference>
<gene>
    <name evidence="5" type="primary">GEMIN8_1</name>
    <name evidence="8" type="synonym">GEMIN8_0</name>
    <name evidence="4" type="synonym">GEMIN8_11</name>
    <name evidence="7" type="synonym">GEMIN8_3</name>
    <name evidence="3" type="synonym">GEMIN8_4</name>
    <name evidence="6" type="synonym">GEMIN8_6</name>
    <name evidence="6" type="ORF">CM83_54291</name>
    <name evidence="5" type="ORF">CM83_54317</name>
    <name evidence="4" type="ORF">CM83_54337</name>
    <name evidence="3" type="ORF">CM83_54345</name>
    <name evidence="8" type="ORF">g.52147</name>
    <name evidence="7" type="ORF">g.52149</name>
</gene>
<evidence type="ECO:0000256" key="1">
    <source>
        <dbReference type="SAM" id="Coils"/>
    </source>
</evidence>
<reference evidence="7" key="3">
    <citation type="journal article" date="2016" name="Gigascience">
        <title>De novo construction of an expanded transcriptome assembly for the western tarnished plant bug, Lygus hesperus.</title>
        <authorList>
            <person name="Tassone E.E."/>
            <person name="Geib S.M."/>
            <person name="Hall B."/>
            <person name="Fabrick J.A."/>
            <person name="Brent C.S."/>
            <person name="Hull J.J."/>
        </authorList>
    </citation>
    <scope>NUCLEOTIDE SEQUENCE</scope>
</reference>
<feature type="region of interest" description="Disordered" evidence="2">
    <location>
        <begin position="1"/>
        <end position="63"/>
    </location>
</feature>